<dbReference type="PANTHER" id="PTHR33885">
    <property type="entry name" value="PHAGE SHOCK PROTEIN C"/>
    <property type="match status" value="1"/>
</dbReference>
<keyword evidence="2" id="KW-1003">Cell membrane</keyword>
<sequence>MELRRSKKGRLIAGVCGGIAEYFDVSVVAVRLVFFFGSGVFFWIYLFLMAKIPENDFLE</sequence>
<evidence type="ECO:0000256" key="6">
    <source>
        <dbReference type="SAM" id="Phobius"/>
    </source>
</evidence>
<proteinExistence type="predicted"/>
<evidence type="ECO:0000256" key="4">
    <source>
        <dbReference type="ARBA" id="ARBA00022989"/>
    </source>
</evidence>
<dbReference type="Proteomes" id="UP001589855">
    <property type="component" value="Unassembled WGS sequence"/>
</dbReference>
<feature type="domain" description="Phage shock protein PspC N-terminal" evidence="7">
    <location>
        <begin position="2"/>
        <end position="54"/>
    </location>
</feature>
<dbReference type="InterPro" id="IPR007168">
    <property type="entry name" value="Phageshock_PspC_N"/>
</dbReference>
<protein>
    <submittedName>
        <fullName evidence="8">PspC domain-containing protein</fullName>
    </submittedName>
</protein>
<keyword evidence="3 6" id="KW-0812">Transmembrane</keyword>
<reference evidence="8 9" key="1">
    <citation type="submission" date="2024-09" db="EMBL/GenBank/DDBJ databases">
        <authorList>
            <person name="Sun Q."/>
            <person name="Mori K."/>
        </authorList>
    </citation>
    <scope>NUCLEOTIDE SEQUENCE [LARGE SCALE GENOMIC DNA]</scope>
    <source>
        <strain evidence="8 9">TBRC 4575</strain>
    </source>
</reference>
<evidence type="ECO:0000256" key="5">
    <source>
        <dbReference type="ARBA" id="ARBA00023136"/>
    </source>
</evidence>
<feature type="transmembrane region" description="Helical" evidence="6">
    <location>
        <begin position="28"/>
        <end position="48"/>
    </location>
</feature>
<keyword evidence="5 6" id="KW-0472">Membrane</keyword>
<gene>
    <name evidence="8" type="ORF">ACFFGS_03065</name>
</gene>
<dbReference type="RefSeq" id="WP_137645345.1">
    <property type="nucleotide sequence ID" value="NZ_BAABRM010000017.1"/>
</dbReference>
<evidence type="ECO:0000313" key="9">
    <source>
        <dbReference type="Proteomes" id="UP001589855"/>
    </source>
</evidence>
<dbReference type="InterPro" id="IPR052027">
    <property type="entry name" value="PspC"/>
</dbReference>
<comment type="caution">
    <text evidence="8">The sequence shown here is derived from an EMBL/GenBank/DDBJ whole genome shotgun (WGS) entry which is preliminary data.</text>
</comment>
<keyword evidence="9" id="KW-1185">Reference proteome</keyword>
<keyword evidence="4 6" id="KW-1133">Transmembrane helix</keyword>
<name>A0ABV6K0Y9_9LACO</name>
<evidence type="ECO:0000256" key="1">
    <source>
        <dbReference type="ARBA" id="ARBA00004162"/>
    </source>
</evidence>
<accession>A0ABV6K0Y9</accession>
<evidence type="ECO:0000259" key="7">
    <source>
        <dbReference type="Pfam" id="PF04024"/>
    </source>
</evidence>
<evidence type="ECO:0000256" key="3">
    <source>
        <dbReference type="ARBA" id="ARBA00022692"/>
    </source>
</evidence>
<dbReference type="PANTHER" id="PTHR33885:SF3">
    <property type="entry name" value="PHAGE SHOCK PROTEIN C"/>
    <property type="match status" value="1"/>
</dbReference>
<evidence type="ECO:0000256" key="2">
    <source>
        <dbReference type="ARBA" id="ARBA00022475"/>
    </source>
</evidence>
<evidence type="ECO:0000313" key="8">
    <source>
        <dbReference type="EMBL" id="MFC0423110.1"/>
    </source>
</evidence>
<comment type="subcellular location">
    <subcellularLocation>
        <location evidence="1">Cell membrane</location>
        <topology evidence="1">Single-pass membrane protein</topology>
    </subcellularLocation>
</comment>
<dbReference type="EMBL" id="JBHLUK010000016">
    <property type="protein sequence ID" value="MFC0423110.1"/>
    <property type="molecule type" value="Genomic_DNA"/>
</dbReference>
<dbReference type="Pfam" id="PF04024">
    <property type="entry name" value="PspC"/>
    <property type="match status" value="1"/>
</dbReference>
<organism evidence="8 9">
    <name type="scientific">Lactiplantibacillus plajomi</name>
    <dbReference type="NCBI Taxonomy" id="1457217"/>
    <lineage>
        <taxon>Bacteria</taxon>
        <taxon>Bacillati</taxon>
        <taxon>Bacillota</taxon>
        <taxon>Bacilli</taxon>
        <taxon>Lactobacillales</taxon>
        <taxon>Lactobacillaceae</taxon>
        <taxon>Lactiplantibacillus</taxon>
    </lineage>
</organism>